<sequence>MIGKGTIGIWGGSRALVSDAIHSAADLVGSIAVMIGLRVAQRPPDADHPYGHGKAELISSAAVSVLLIAAAVEVGVGGIRALFVPAEQPDVLAAFAAGAAILIKEVLYRYNARLGKRLNSRSLMASAMDHRSDVVSSAAALIGICVSIAGRHFHIHWMLYGDPASSALVAVLILKLGIEIAAEATQILMDRTEPKELQPYYQFLEKIYGVKRIDDLRARDHGQYVIVDVEISVDADMTVAQGHDIATEVKDRMIREFPRVAEVLVHVNPYFRNQARRKG</sequence>
<dbReference type="Gene3D" id="3.30.70.1350">
    <property type="entry name" value="Cation efflux protein, cytoplasmic domain"/>
    <property type="match status" value="1"/>
</dbReference>
<dbReference type="InterPro" id="IPR002524">
    <property type="entry name" value="Cation_efflux"/>
</dbReference>
<evidence type="ECO:0000256" key="3">
    <source>
        <dbReference type="ARBA" id="ARBA00022448"/>
    </source>
</evidence>
<keyword evidence="4 7" id="KW-0812">Transmembrane</keyword>
<dbReference type="PANTHER" id="PTHR43840:SF15">
    <property type="entry name" value="MITOCHONDRIAL METAL TRANSPORTER 1-RELATED"/>
    <property type="match status" value="1"/>
</dbReference>
<evidence type="ECO:0000256" key="5">
    <source>
        <dbReference type="ARBA" id="ARBA00022989"/>
    </source>
</evidence>
<proteinExistence type="inferred from homology"/>
<dbReference type="KEGG" id="afx:JZ786_17210"/>
<evidence type="ECO:0000313" key="10">
    <source>
        <dbReference type="EMBL" id="QSO49939.1"/>
    </source>
</evidence>
<organism evidence="10 11">
    <name type="scientific">Alicyclobacillus mengziensis</name>
    <dbReference type="NCBI Taxonomy" id="2931921"/>
    <lineage>
        <taxon>Bacteria</taxon>
        <taxon>Bacillati</taxon>
        <taxon>Bacillota</taxon>
        <taxon>Bacilli</taxon>
        <taxon>Bacillales</taxon>
        <taxon>Alicyclobacillaceae</taxon>
        <taxon>Alicyclobacillus</taxon>
    </lineage>
</organism>
<evidence type="ECO:0000259" key="9">
    <source>
        <dbReference type="Pfam" id="PF16916"/>
    </source>
</evidence>
<keyword evidence="6 7" id="KW-0472">Membrane</keyword>
<dbReference type="InterPro" id="IPR050291">
    <property type="entry name" value="CDF_Transporter"/>
</dbReference>
<keyword evidence="11" id="KW-1185">Reference proteome</keyword>
<dbReference type="SUPFAM" id="SSF160240">
    <property type="entry name" value="Cation efflux protein cytoplasmic domain-like"/>
    <property type="match status" value="1"/>
</dbReference>
<reference evidence="10 11" key="1">
    <citation type="submission" date="2021-02" db="EMBL/GenBank/DDBJ databases">
        <title>Alicyclobacillus curvatus sp. nov. and Alicyclobacillus mengziensis sp. nov., two acidophilic bacteria isolated from acid mine drainage.</title>
        <authorList>
            <person name="Huang Y."/>
        </authorList>
    </citation>
    <scope>NUCLEOTIDE SEQUENCE [LARGE SCALE GENOMIC DNA]</scope>
    <source>
        <strain evidence="10 11">S30H14</strain>
    </source>
</reference>
<feature type="transmembrane region" description="Helical" evidence="7">
    <location>
        <begin position="132"/>
        <end position="152"/>
    </location>
</feature>
<accession>A0A9X7Z891</accession>
<evidence type="ECO:0000256" key="2">
    <source>
        <dbReference type="ARBA" id="ARBA00008114"/>
    </source>
</evidence>
<dbReference type="GO" id="GO:0008324">
    <property type="term" value="F:monoatomic cation transmembrane transporter activity"/>
    <property type="evidence" value="ECO:0007669"/>
    <property type="project" value="InterPro"/>
</dbReference>
<evidence type="ECO:0000256" key="1">
    <source>
        <dbReference type="ARBA" id="ARBA00004141"/>
    </source>
</evidence>
<comment type="subcellular location">
    <subcellularLocation>
        <location evidence="1">Membrane</location>
        <topology evidence="1">Multi-pass membrane protein</topology>
    </subcellularLocation>
</comment>
<dbReference type="AlphaFoldDB" id="A0A9X7Z891"/>
<comment type="similarity">
    <text evidence="2">Belongs to the cation diffusion facilitator (CDF) transporter (TC 2.A.4) family.</text>
</comment>
<dbReference type="Pfam" id="PF01545">
    <property type="entry name" value="Cation_efflux"/>
    <property type="match status" value="1"/>
</dbReference>
<dbReference type="EMBL" id="CP071182">
    <property type="protein sequence ID" value="QSO49939.1"/>
    <property type="molecule type" value="Genomic_DNA"/>
</dbReference>
<feature type="transmembrane region" description="Helical" evidence="7">
    <location>
        <begin position="20"/>
        <end position="37"/>
    </location>
</feature>
<evidence type="ECO:0000259" key="8">
    <source>
        <dbReference type="Pfam" id="PF01545"/>
    </source>
</evidence>
<dbReference type="Proteomes" id="UP000663505">
    <property type="component" value="Chromosome"/>
</dbReference>
<dbReference type="InterPro" id="IPR027469">
    <property type="entry name" value="Cation_efflux_TMD_sf"/>
</dbReference>
<name>A0A9X7Z891_9BACL</name>
<dbReference type="SUPFAM" id="SSF161111">
    <property type="entry name" value="Cation efflux protein transmembrane domain-like"/>
    <property type="match status" value="1"/>
</dbReference>
<dbReference type="PANTHER" id="PTHR43840">
    <property type="entry name" value="MITOCHONDRIAL METAL TRANSPORTER 1-RELATED"/>
    <property type="match status" value="1"/>
</dbReference>
<feature type="transmembrane region" description="Helical" evidence="7">
    <location>
        <begin position="91"/>
        <end position="111"/>
    </location>
</feature>
<dbReference type="Pfam" id="PF16916">
    <property type="entry name" value="ZT_dimer"/>
    <property type="match status" value="1"/>
</dbReference>
<protein>
    <submittedName>
        <fullName evidence="10">Cation transporter</fullName>
    </submittedName>
</protein>
<gene>
    <name evidence="10" type="ORF">JZ786_17210</name>
</gene>
<keyword evidence="5 7" id="KW-1133">Transmembrane helix</keyword>
<evidence type="ECO:0000313" key="11">
    <source>
        <dbReference type="Proteomes" id="UP000663505"/>
    </source>
</evidence>
<dbReference type="InterPro" id="IPR027470">
    <property type="entry name" value="Cation_efflux_CTD"/>
</dbReference>
<dbReference type="NCBIfam" id="TIGR01297">
    <property type="entry name" value="CDF"/>
    <property type="match status" value="1"/>
</dbReference>
<feature type="transmembrane region" description="Helical" evidence="7">
    <location>
        <begin position="164"/>
        <end position="182"/>
    </location>
</feature>
<dbReference type="GO" id="GO:0016020">
    <property type="term" value="C:membrane"/>
    <property type="evidence" value="ECO:0007669"/>
    <property type="project" value="UniProtKB-SubCell"/>
</dbReference>
<feature type="transmembrane region" description="Helical" evidence="7">
    <location>
        <begin position="57"/>
        <end position="79"/>
    </location>
</feature>
<evidence type="ECO:0000256" key="6">
    <source>
        <dbReference type="ARBA" id="ARBA00023136"/>
    </source>
</evidence>
<evidence type="ECO:0000256" key="4">
    <source>
        <dbReference type="ARBA" id="ARBA00022692"/>
    </source>
</evidence>
<dbReference type="Gene3D" id="1.20.1510.10">
    <property type="entry name" value="Cation efflux protein transmembrane domain"/>
    <property type="match status" value="1"/>
</dbReference>
<dbReference type="InterPro" id="IPR058533">
    <property type="entry name" value="Cation_efflux_TM"/>
</dbReference>
<feature type="domain" description="Cation efflux protein transmembrane" evidence="8">
    <location>
        <begin position="1"/>
        <end position="189"/>
    </location>
</feature>
<dbReference type="FunFam" id="1.20.1510.10:FF:000006">
    <property type="entry name" value="Divalent cation efflux transporter"/>
    <property type="match status" value="1"/>
</dbReference>
<feature type="domain" description="Cation efflux protein cytoplasmic" evidence="9">
    <location>
        <begin position="196"/>
        <end position="270"/>
    </location>
</feature>
<dbReference type="InterPro" id="IPR036837">
    <property type="entry name" value="Cation_efflux_CTD_sf"/>
</dbReference>
<keyword evidence="3" id="KW-0813">Transport</keyword>
<evidence type="ECO:0000256" key="7">
    <source>
        <dbReference type="SAM" id="Phobius"/>
    </source>
</evidence>